<evidence type="ECO:0000256" key="2">
    <source>
        <dbReference type="ARBA" id="ARBA00022679"/>
    </source>
</evidence>
<dbReference type="GO" id="GO:0005524">
    <property type="term" value="F:ATP binding"/>
    <property type="evidence" value="ECO:0007669"/>
    <property type="project" value="UniProtKB-KW"/>
</dbReference>
<comment type="subcellular location">
    <subcellularLocation>
        <location evidence="10">Cytoplasm</location>
    </subcellularLocation>
</comment>
<feature type="site" description="Interaction with tRNA" evidence="10">
    <location>
        <position position="119"/>
    </location>
</feature>
<keyword evidence="7" id="KW-1015">Disulfide bond</keyword>
<dbReference type="CDD" id="cd01998">
    <property type="entry name" value="MnmA_TRMU-like"/>
    <property type="match status" value="1"/>
</dbReference>
<comment type="caution">
    <text evidence="13">The sequence shown here is derived from an EMBL/GenBank/DDBJ whole genome shotgun (WGS) entry which is preliminary data.</text>
</comment>
<evidence type="ECO:0000256" key="5">
    <source>
        <dbReference type="ARBA" id="ARBA00022840"/>
    </source>
</evidence>
<feature type="binding site" evidence="10">
    <location>
        <position position="33"/>
    </location>
    <ligand>
        <name>ATP</name>
        <dbReference type="ChEBI" id="CHEBI:30616"/>
    </ligand>
</feature>
<dbReference type="Gene3D" id="3.40.50.620">
    <property type="entry name" value="HUPs"/>
    <property type="match status" value="1"/>
</dbReference>
<evidence type="ECO:0000256" key="3">
    <source>
        <dbReference type="ARBA" id="ARBA00022694"/>
    </source>
</evidence>
<dbReference type="InterPro" id="IPR023382">
    <property type="entry name" value="MnmA-like_central_sf"/>
</dbReference>
<comment type="caution">
    <text evidence="10">Lacks conserved residue(s) required for the propagation of feature annotation.</text>
</comment>
<keyword evidence="10" id="KW-0963">Cytoplasm</keyword>
<feature type="domain" description="tRNA-specific 2-thiouridylase MnmA-like central" evidence="12">
    <location>
        <begin position="208"/>
        <end position="263"/>
    </location>
</feature>
<feature type="active site" description="Cysteine persulfide intermediate" evidence="10">
    <location>
        <position position="192"/>
    </location>
</feature>
<feature type="site" description="Interaction with tRNA" evidence="10">
    <location>
        <position position="329"/>
    </location>
</feature>
<dbReference type="AlphaFoldDB" id="A0A9E2BHJ0"/>
<feature type="binding site" evidence="10">
    <location>
        <begin position="7"/>
        <end position="14"/>
    </location>
    <ligand>
        <name>ATP</name>
        <dbReference type="ChEBI" id="CHEBI:30616"/>
    </ligand>
</feature>
<gene>
    <name evidence="13" type="primary">mnmA_1</name>
    <name evidence="10" type="synonym">mnmA</name>
    <name evidence="13" type="ORF">DDT42_00557</name>
</gene>
<dbReference type="InterPro" id="IPR014729">
    <property type="entry name" value="Rossmann-like_a/b/a_fold"/>
</dbReference>
<feature type="region of interest" description="Interaction with tRNA" evidence="10">
    <location>
        <begin position="296"/>
        <end position="297"/>
    </location>
</feature>
<feature type="binding site" evidence="10">
    <location>
        <position position="118"/>
    </location>
    <ligand>
        <name>ATP</name>
        <dbReference type="ChEBI" id="CHEBI:30616"/>
    </ligand>
</feature>
<organism evidence="13 14">
    <name type="scientific">Psychracetigena formicireducens</name>
    <dbReference type="NCBI Taxonomy" id="2986056"/>
    <lineage>
        <taxon>Bacteria</taxon>
        <taxon>Bacillati</taxon>
        <taxon>Candidatus Lithacetigenota</taxon>
        <taxon>Candidatus Psychracetigena</taxon>
    </lineage>
</organism>
<dbReference type="Pfam" id="PF20258">
    <property type="entry name" value="tRNA_Me_trans_C"/>
    <property type="match status" value="1"/>
</dbReference>
<reference evidence="13 14" key="1">
    <citation type="journal article" date="2021" name="bioRxiv">
        <title>Unique metabolic strategies in Hadean analogues reveal hints for primordial physiology.</title>
        <authorList>
            <person name="Nobu M.K."/>
            <person name="Nakai R."/>
            <person name="Tamazawa S."/>
            <person name="Mori H."/>
            <person name="Toyoda A."/>
            <person name="Ijiri A."/>
            <person name="Suzuki S."/>
            <person name="Kurokawa K."/>
            <person name="Kamagata Y."/>
            <person name="Tamaki H."/>
        </authorList>
    </citation>
    <scope>NUCLEOTIDE SEQUENCE [LARGE SCALE GENOMIC DNA]</scope>
    <source>
        <strain evidence="13">BS525</strain>
    </source>
</reference>
<dbReference type="Pfam" id="PF03054">
    <property type="entry name" value="tRNA_Me_trans"/>
    <property type="match status" value="1"/>
</dbReference>
<comment type="catalytic activity">
    <reaction evidence="8 10">
        <text>S-sulfanyl-L-cysteinyl-[protein] + uridine(34) in tRNA + AH2 + ATP = 2-thiouridine(34) in tRNA + L-cysteinyl-[protein] + A + AMP + diphosphate + H(+)</text>
        <dbReference type="Rhea" id="RHEA:47032"/>
        <dbReference type="Rhea" id="RHEA-COMP:10131"/>
        <dbReference type="Rhea" id="RHEA-COMP:11726"/>
        <dbReference type="Rhea" id="RHEA-COMP:11727"/>
        <dbReference type="Rhea" id="RHEA-COMP:11728"/>
        <dbReference type="ChEBI" id="CHEBI:13193"/>
        <dbReference type="ChEBI" id="CHEBI:15378"/>
        <dbReference type="ChEBI" id="CHEBI:17499"/>
        <dbReference type="ChEBI" id="CHEBI:29950"/>
        <dbReference type="ChEBI" id="CHEBI:30616"/>
        <dbReference type="ChEBI" id="CHEBI:33019"/>
        <dbReference type="ChEBI" id="CHEBI:61963"/>
        <dbReference type="ChEBI" id="CHEBI:65315"/>
        <dbReference type="ChEBI" id="CHEBI:87170"/>
        <dbReference type="ChEBI" id="CHEBI:456215"/>
        <dbReference type="EC" id="2.8.1.13"/>
    </reaction>
</comment>
<keyword evidence="4 10" id="KW-0547">Nucleotide-binding</keyword>
<evidence type="ECO:0000256" key="7">
    <source>
        <dbReference type="ARBA" id="ARBA00023157"/>
    </source>
</evidence>
<evidence type="ECO:0000313" key="13">
    <source>
        <dbReference type="EMBL" id="MBT9144711.1"/>
    </source>
</evidence>
<dbReference type="EC" id="2.8.1.13" evidence="10"/>
<feature type="active site" description="Nucleophile" evidence="10">
    <location>
        <position position="94"/>
    </location>
</feature>
<comment type="similarity">
    <text evidence="10">Belongs to the MnmA/TRMU family.</text>
</comment>
<dbReference type="Gene3D" id="2.30.30.280">
    <property type="entry name" value="Adenine nucleotide alpha hydrolases-like domains"/>
    <property type="match status" value="1"/>
</dbReference>
<comment type="function">
    <text evidence="9 10">Catalyzes the 2-thiolation of uridine at the wobble position (U34) of tRNA, leading to the formation of s(2)U34.</text>
</comment>
<dbReference type="EMBL" id="QLTW01000018">
    <property type="protein sequence ID" value="MBT9144711.1"/>
    <property type="molecule type" value="Genomic_DNA"/>
</dbReference>
<feature type="domain" description="tRNA-specific 2-thiouridylase MnmA-like C-terminal" evidence="11">
    <location>
        <begin position="270"/>
        <end position="345"/>
    </location>
</feature>
<protein>
    <recommendedName>
        <fullName evidence="10">tRNA-specific 2-thiouridylase MnmA</fullName>
        <ecNumber evidence="10">2.8.1.13</ecNumber>
    </recommendedName>
</protein>
<evidence type="ECO:0000256" key="4">
    <source>
        <dbReference type="ARBA" id="ARBA00022741"/>
    </source>
</evidence>
<sequence>MAKVALLLSGGIDSSFALYLLREKGFEVKGFSLLFHPQSRCCSMDGLKRAEWLCKTIGVDYELLDVSEEFEKLVINPFVEGYLAGTTPNPCLACNRYLKFGLFLDLMLKKGFDYIASGHYARIERNSENQECLLKKGIDTTKDQSYMLFYLRKPYLKNILFPLGSMVKEEVIQISRQTGIWAGELKESQDICFVEGNLGRFFQEKGLMIDKGPIVNDKGQLLGYHKGLFLYTIGQREGLGISYREPLYVIGKDLEKNHLIVGRRDDALKRNLLVSDLNFFYQGYKNTEMKVKARIRYGMKEKEATIKPSPNDKIELVFTEPQFAPTPGQGAVFYQEDIVIGGGIIQETL</sequence>
<evidence type="ECO:0000256" key="8">
    <source>
        <dbReference type="ARBA" id="ARBA00051542"/>
    </source>
</evidence>
<evidence type="ECO:0000259" key="11">
    <source>
        <dbReference type="Pfam" id="PF20258"/>
    </source>
</evidence>
<dbReference type="HAMAP" id="MF_00144">
    <property type="entry name" value="tRNA_thiouridyl_MnmA"/>
    <property type="match status" value="1"/>
</dbReference>
<dbReference type="GO" id="GO:0000049">
    <property type="term" value="F:tRNA binding"/>
    <property type="evidence" value="ECO:0007669"/>
    <property type="project" value="UniProtKB-KW"/>
</dbReference>
<keyword evidence="6 10" id="KW-0694">RNA-binding</keyword>
<dbReference type="NCBIfam" id="NF001138">
    <property type="entry name" value="PRK00143.1"/>
    <property type="match status" value="1"/>
</dbReference>
<dbReference type="PANTHER" id="PTHR11933:SF5">
    <property type="entry name" value="MITOCHONDRIAL TRNA-SPECIFIC 2-THIOURIDYLASE 1"/>
    <property type="match status" value="1"/>
</dbReference>
<dbReference type="InterPro" id="IPR004506">
    <property type="entry name" value="MnmA-like"/>
</dbReference>
<proteinExistence type="inferred from homology"/>
<evidence type="ECO:0000259" key="12">
    <source>
        <dbReference type="Pfam" id="PF20259"/>
    </source>
</evidence>
<dbReference type="SUPFAM" id="SSF52402">
    <property type="entry name" value="Adenine nucleotide alpha hydrolases-like"/>
    <property type="match status" value="1"/>
</dbReference>
<keyword evidence="3 10" id="KW-0819">tRNA processing</keyword>
<evidence type="ECO:0000256" key="9">
    <source>
        <dbReference type="ARBA" id="ARBA00056575"/>
    </source>
</evidence>
<dbReference type="GO" id="GO:0005737">
    <property type="term" value="C:cytoplasm"/>
    <property type="evidence" value="ECO:0007669"/>
    <property type="project" value="UniProtKB-SubCell"/>
</dbReference>
<keyword evidence="5 10" id="KW-0067">ATP-binding</keyword>
<dbReference type="Gene3D" id="2.40.30.10">
    <property type="entry name" value="Translation factors"/>
    <property type="match status" value="1"/>
</dbReference>
<dbReference type="Proteomes" id="UP000811545">
    <property type="component" value="Unassembled WGS sequence"/>
</dbReference>
<accession>A0A9E2BHJ0</accession>
<keyword evidence="2 10" id="KW-0808">Transferase</keyword>
<dbReference type="NCBIfam" id="TIGR00420">
    <property type="entry name" value="trmU"/>
    <property type="match status" value="1"/>
</dbReference>
<dbReference type="InterPro" id="IPR046885">
    <property type="entry name" value="MnmA-like_C"/>
</dbReference>
<dbReference type="Pfam" id="PF20259">
    <property type="entry name" value="tRNA_Me_trans_M"/>
    <property type="match status" value="1"/>
</dbReference>
<evidence type="ECO:0000256" key="6">
    <source>
        <dbReference type="ARBA" id="ARBA00022884"/>
    </source>
</evidence>
<name>A0A9E2BHJ0_PSYF1</name>
<keyword evidence="1 10" id="KW-0820">tRNA-binding</keyword>
<dbReference type="FunFam" id="2.30.30.280:FF:000001">
    <property type="entry name" value="tRNA-specific 2-thiouridylase MnmA"/>
    <property type="match status" value="1"/>
</dbReference>
<dbReference type="PANTHER" id="PTHR11933">
    <property type="entry name" value="TRNA 5-METHYLAMINOMETHYL-2-THIOURIDYLATE -METHYLTRANSFERASE"/>
    <property type="match status" value="1"/>
</dbReference>
<evidence type="ECO:0000256" key="10">
    <source>
        <dbReference type="HAMAP-Rule" id="MF_00144"/>
    </source>
</evidence>
<evidence type="ECO:0000256" key="1">
    <source>
        <dbReference type="ARBA" id="ARBA00022555"/>
    </source>
</evidence>
<dbReference type="GO" id="GO:0002143">
    <property type="term" value="P:tRNA wobble position uridine thiolation"/>
    <property type="evidence" value="ECO:0007669"/>
    <property type="project" value="TreeGrafter"/>
</dbReference>
<evidence type="ECO:0000313" key="14">
    <source>
        <dbReference type="Proteomes" id="UP000811545"/>
    </source>
</evidence>
<dbReference type="InterPro" id="IPR046884">
    <property type="entry name" value="MnmA-like_central"/>
</dbReference>
<dbReference type="GO" id="GO:0103016">
    <property type="term" value="F:tRNA-uridine 2-sulfurtransferase activity"/>
    <property type="evidence" value="ECO:0007669"/>
    <property type="project" value="UniProtKB-EC"/>
</dbReference>
<feature type="region of interest" description="Interaction with tRNA" evidence="10">
    <location>
        <begin position="142"/>
        <end position="144"/>
    </location>
</feature>